<dbReference type="Proteomes" id="UP000053424">
    <property type="component" value="Unassembled WGS sequence"/>
</dbReference>
<reference evidence="2" key="2">
    <citation type="submission" date="2015-01" db="EMBL/GenBank/DDBJ databases">
        <title>Evolutionary Origins and Diversification of the Mycorrhizal Mutualists.</title>
        <authorList>
            <consortium name="DOE Joint Genome Institute"/>
            <consortium name="Mycorrhizal Genomics Consortium"/>
            <person name="Kohler A."/>
            <person name="Kuo A."/>
            <person name="Nagy L.G."/>
            <person name="Floudas D."/>
            <person name="Copeland A."/>
            <person name="Barry K.W."/>
            <person name="Cichocki N."/>
            <person name="Veneault-Fourrey C."/>
            <person name="LaButti K."/>
            <person name="Lindquist E.A."/>
            <person name="Lipzen A."/>
            <person name="Lundell T."/>
            <person name="Morin E."/>
            <person name="Murat C."/>
            <person name="Riley R."/>
            <person name="Ohm R."/>
            <person name="Sun H."/>
            <person name="Tunlid A."/>
            <person name="Henrissat B."/>
            <person name="Grigoriev I.V."/>
            <person name="Hibbett D.S."/>
            <person name="Martin F."/>
        </authorList>
    </citation>
    <scope>NUCLEOTIDE SEQUENCE [LARGE SCALE GENOMIC DNA]</scope>
    <source>
        <strain evidence="2">h7</strain>
    </source>
</reference>
<dbReference type="AlphaFoldDB" id="A0A0C3CMI3"/>
<keyword evidence="2" id="KW-1185">Reference proteome</keyword>
<protein>
    <submittedName>
        <fullName evidence="1">Uncharacterized protein</fullName>
    </submittedName>
</protein>
<sequence>MTSEDKSYLLHDLNQGIMEIVPSPERTGQKYTARFKDGCWTLHNWEESKPIAQIEIAGSGKGKEVQAPRLIDSPSALFMSGKNLNVTRYLNGINGKPVTHTLEHVADAKTNEEAFRFVNVLATEMQRVLQHPARWLLVWSSYDYVKYELRCNPNEKLARIIFTPCESLVYVYPARSSLSMTIFIEAVLLALFLSPRRQFESLPLGTKGRTLYPDAKTNHVFPAIFMNPETEIFGKILTFTVNIDPNRQVTHGYTWYDLEVCNGNQEVGCLLSGNLRVLFKKRDCLNGIPKDPSGKYNYLGTMYDAKIDERRTFGIVITAGTSSIASGTKSFSIEFREMRDAGIRTISWKAPREGLGFQMLQAGIFAVADFIANKLVKVNF</sequence>
<name>A0A0C3CMI3_HEBCY</name>
<accession>A0A0C3CMI3</accession>
<dbReference type="HOGENOM" id="CLU_727728_0_0_1"/>
<evidence type="ECO:0000313" key="2">
    <source>
        <dbReference type="Proteomes" id="UP000053424"/>
    </source>
</evidence>
<reference evidence="1 2" key="1">
    <citation type="submission" date="2014-04" db="EMBL/GenBank/DDBJ databases">
        <authorList>
            <consortium name="DOE Joint Genome Institute"/>
            <person name="Kuo A."/>
            <person name="Gay G."/>
            <person name="Dore J."/>
            <person name="Kohler A."/>
            <person name="Nagy L.G."/>
            <person name="Floudas D."/>
            <person name="Copeland A."/>
            <person name="Barry K.W."/>
            <person name="Cichocki N."/>
            <person name="Veneault-Fourrey C."/>
            <person name="LaButti K."/>
            <person name="Lindquist E.A."/>
            <person name="Lipzen A."/>
            <person name="Lundell T."/>
            <person name="Morin E."/>
            <person name="Murat C."/>
            <person name="Sun H."/>
            <person name="Tunlid A."/>
            <person name="Henrissat B."/>
            <person name="Grigoriev I.V."/>
            <person name="Hibbett D.S."/>
            <person name="Martin F."/>
            <person name="Nordberg H.P."/>
            <person name="Cantor M.N."/>
            <person name="Hua S.X."/>
        </authorList>
    </citation>
    <scope>NUCLEOTIDE SEQUENCE [LARGE SCALE GENOMIC DNA]</scope>
    <source>
        <strain evidence="2">h7</strain>
    </source>
</reference>
<evidence type="ECO:0000313" key="1">
    <source>
        <dbReference type="EMBL" id="KIM49905.1"/>
    </source>
</evidence>
<organism evidence="1 2">
    <name type="scientific">Hebeloma cylindrosporum</name>
    <dbReference type="NCBI Taxonomy" id="76867"/>
    <lineage>
        <taxon>Eukaryota</taxon>
        <taxon>Fungi</taxon>
        <taxon>Dikarya</taxon>
        <taxon>Basidiomycota</taxon>
        <taxon>Agaricomycotina</taxon>
        <taxon>Agaricomycetes</taxon>
        <taxon>Agaricomycetidae</taxon>
        <taxon>Agaricales</taxon>
        <taxon>Agaricineae</taxon>
        <taxon>Hymenogastraceae</taxon>
        <taxon>Hebeloma</taxon>
    </lineage>
</organism>
<dbReference type="EMBL" id="KN831768">
    <property type="protein sequence ID" value="KIM49905.1"/>
    <property type="molecule type" value="Genomic_DNA"/>
</dbReference>
<gene>
    <name evidence="1" type="ORF">M413DRAFT_22016</name>
</gene>
<proteinExistence type="predicted"/>